<dbReference type="AlphaFoldDB" id="A0A4Q7WKE1"/>
<sequence length="261" mass="27939">MRLLVTGATGLLGRELLLCAGKQAIDVVPAYHSKALPGGVQLDVRRRDQVRDVIRSVRPDGIIHTAYRQDDWATTAHGAVNVALAADGARLVFVSTDAVFGPRKTAYREHEAPCPVTPYGAAKAAAETAIHAIAPDAVIARTSLIIGSDGHSEEEQRVRRLAAGEPGAFYTSNIRCPIHVTDLASALLELLMSDLNGIMHVAGPEALSRLELGRLIAIRDGLNPEALPSVRGEPSEIQLDSRRTQAVLRTRLRAASEFLAA</sequence>
<dbReference type="SUPFAM" id="SSF51735">
    <property type="entry name" value="NAD(P)-binding Rossmann-fold domains"/>
    <property type="match status" value="1"/>
</dbReference>
<proteinExistence type="predicted"/>
<dbReference type="InterPro" id="IPR029903">
    <property type="entry name" value="RmlD-like-bd"/>
</dbReference>
<dbReference type="EMBL" id="SHKR01000016">
    <property type="protein sequence ID" value="RZU10430.1"/>
    <property type="molecule type" value="Genomic_DNA"/>
</dbReference>
<dbReference type="OrthoDB" id="25118at2"/>
<accession>A0A4Q7WKE1</accession>
<organism evidence="2 3">
    <name type="scientific">Kribbella rubisoli</name>
    <dbReference type="NCBI Taxonomy" id="3075929"/>
    <lineage>
        <taxon>Bacteria</taxon>
        <taxon>Bacillati</taxon>
        <taxon>Actinomycetota</taxon>
        <taxon>Actinomycetes</taxon>
        <taxon>Propionibacteriales</taxon>
        <taxon>Kribbellaceae</taxon>
        <taxon>Kribbella</taxon>
    </lineage>
</organism>
<dbReference type="Proteomes" id="UP000292027">
    <property type="component" value="Unassembled WGS sequence"/>
</dbReference>
<reference evidence="2 3" key="1">
    <citation type="journal article" date="2015" name="Stand. Genomic Sci.">
        <title>Genomic Encyclopedia of Bacterial and Archaeal Type Strains, Phase III: the genomes of soil and plant-associated and newly described type strains.</title>
        <authorList>
            <person name="Whitman W.B."/>
            <person name="Woyke T."/>
            <person name="Klenk H.P."/>
            <person name="Zhou Y."/>
            <person name="Lilburn T.G."/>
            <person name="Beck B.J."/>
            <person name="De Vos P."/>
            <person name="Vandamme P."/>
            <person name="Eisen J.A."/>
            <person name="Garrity G."/>
            <person name="Hugenholtz P."/>
            <person name="Kyrpides N.C."/>
        </authorList>
    </citation>
    <scope>NUCLEOTIDE SEQUENCE [LARGE SCALE GENOMIC DNA]</scope>
    <source>
        <strain evidence="2 3">VKM Ac-2540</strain>
    </source>
</reference>
<gene>
    <name evidence="2" type="ORF">EV645_6892</name>
</gene>
<keyword evidence="3" id="KW-1185">Reference proteome</keyword>
<evidence type="ECO:0000259" key="1">
    <source>
        <dbReference type="Pfam" id="PF04321"/>
    </source>
</evidence>
<evidence type="ECO:0000313" key="3">
    <source>
        <dbReference type="Proteomes" id="UP000292027"/>
    </source>
</evidence>
<dbReference type="PANTHER" id="PTHR43242">
    <property type="entry name" value="NAD(P)-BINDING ROSSMANN-FOLD SUPERFAMILY PROTEIN"/>
    <property type="match status" value="1"/>
</dbReference>
<comment type="caution">
    <text evidence="2">The sequence shown here is derived from an EMBL/GenBank/DDBJ whole genome shotgun (WGS) entry which is preliminary data.</text>
</comment>
<dbReference type="Gene3D" id="3.40.50.720">
    <property type="entry name" value="NAD(P)-binding Rossmann-like Domain"/>
    <property type="match status" value="1"/>
</dbReference>
<feature type="domain" description="RmlD-like substrate binding" evidence="1">
    <location>
        <begin position="1"/>
        <end position="231"/>
    </location>
</feature>
<dbReference type="PANTHER" id="PTHR43242:SF1">
    <property type="entry name" value="NAD(P)-BINDING ROSSMANN-FOLD SUPERFAMILY PROTEIN"/>
    <property type="match status" value="1"/>
</dbReference>
<protein>
    <submittedName>
        <fullName evidence="2">dTDP-4-dehydrorhamnose reductase</fullName>
    </submittedName>
</protein>
<name>A0A4Q7WKE1_9ACTN</name>
<dbReference type="InterPro" id="IPR036291">
    <property type="entry name" value="NAD(P)-bd_dom_sf"/>
</dbReference>
<dbReference type="Pfam" id="PF04321">
    <property type="entry name" value="RmlD_sub_bind"/>
    <property type="match status" value="1"/>
</dbReference>
<dbReference type="RefSeq" id="WP_130448187.1">
    <property type="nucleotide sequence ID" value="NZ_SHKR01000016.1"/>
</dbReference>
<evidence type="ECO:0000313" key="2">
    <source>
        <dbReference type="EMBL" id="RZU10430.1"/>
    </source>
</evidence>